<reference evidence="3 4" key="3">
    <citation type="submission" date="2019-08" db="EMBL/GenBank/DDBJ databases">
        <title>Emerging of two pre-pandemic pathogenic O4:KUT lineages of Vibrio parahaemolyticus in coastal eastern China.</title>
        <authorList>
            <person name="Yu H."/>
        </authorList>
    </citation>
    <scope>NUCLEOTIDE SEQUENCE [LARGE SCALE GENOMIC DNA]</scope>
    <source>
        <strain evidence="3 4">HZ17-383</strain>
    </source>
</reference>
<dbReference type="Proteomes" id="UP000321504">
    <property type="component" value="Unassembled WGS sequence"/>
</dbReference>
<dbReference type="EMBL" id="VRMQ01000001">
    <property type="protein sequence ID" value="TXN17847.1"/>
    <property type="molecule type" value="Genomic_DNA"/>
</dbReference>
<proteinExistence type="predicted"/>
<reference evidence="1" key="4">
    <citation type="submission" date="2019-12" db="EMBL/GenBank/DDBJ databases">
        <authorList>
            <consortium name="NCBI Pathogen Detection Project"/>
        </authorList>
    </citation>
    <scope>NUCLEOTIDE SEQUENCE</scope>
    <source>
        <strain evidence="1">1930</strain>
    </source>
</reference>
<evidence type="ECO:0000313" key="3">
    <source>
        <dbReference type="EMBL" id="TXN17847.1"/>
    </source>
</evidence>
<gene>
    <name evidence="2" type="ORF">EHC69_23665</name>
    <name evidence="3" type="ORF">FVP01_02335</name>
    <name evidence="1" type="ORF">I7278_05425</name>
</gene>
<organism evidence="1">
    <name type="scientific">Vibrio parahaemolyticus</name>
    <dbReference type="NCBI Taxonomy" id="670"/>
    <lineage>
        <taxon>Bacteria</taxon>
        <taxon>Pseudomonadati</taxon>
        <taxon>Pseudomonadota</taxon>
        <taxon>Gammaproteobacteria</taxon>
        <taxon>Vibrionales</taxon>
        <taxon>Vibrionaceae</taxon>
        <taxon>Vibrio</taxon>
    </lineage>
</organism>
<name>A0A2S1MJC4_VIBPH</name>
<dbReference type="EMBL" id="DACQKT010000002">
    <property type="protein sequence ID" value="HAS6676249.1"/>
    <property type="molecule type" value="Genomic_DNA"/>
</dbReference>
<evidence type="ECO:0000313" key="2">
    <source>
        <dbReference type="EMBL" id="QHH12278.1"/>
    </source>
</evidence>
<dbReference type="EMBL" id="CP034299">
    <property type="protein sequence ID" value="QHH12278.1"/>
    <property type="molecule type" value="Genomic_DNA"/>
</dbReference>
<evidence type="ECO:0000313" key="5">
    <source>
        <dbReference type="Proteomes" id="UP000464718"/>
    </source>
</evidence>
<sequence length="58" mass="7216">MNYKHHNFLLFFRSLLRQQANEKRMLVSRRVKQSTKFFAKNDVLEALLSKRLYYLLFY</sequence>
<accession>A0A2S1MJC4</accession>
<dbReference type="AlphaFoldDB" id="A0A2S1MJC4"/>
<evidence type="ECO:0000313" key="1">
    <source>
        <dbReference type="EMBL" id="HAS6676249.1"/>
    </source>
</evidence>
<dbReference type="Proteomes" id="UP000464718">
    <property type="component" value="Chromosome ii"/>
</dbReference>
<protein>
    <submittedName>
        <fullName evidence="1">Uncharacterized protein</fullName>
    </submittedName>
</protein>
<reference evidence="2 5" key="2">
    <citation type="submission" date="2018-12" db="EMBL/GenBank/DDBJ databases">
        <title>Genomic insights into the evolutionary origins and pathogenicity of five Vibrio parahaemolyticus strains isolated from the shrimp with acute hepatopancreatic necrosis disease (AHPND).</title>
        <authorList>
            <person name="Yang Q."/>
            <person name="Dong X."/>
            <person name="Xie G."/>
            <person name="Fu S."/>
            <person name="Zou P."/>
            <person name="Sun J."/>
            <person name="Wang Y."/>
            <person name="Huang J."/>
        </authorList>
    </citation>
    <scope>NUCLEOTIDE SEQUENCE [LARGE SCALE GENOMIC DNA]</scope>
    <source>
        <strain evidence="2 5">20160303005-1</strain>
    </source>
</reference>
<evidence type="ECO:0000313" key="4">
    <source>
        <dbReference type="Proteomes" id="UP000321504"/>
    </source>
</evidence>
<dbReference type="Proteomes" id="UP000856022">
    <property type="component" value="Unassembled WGS sequence"/>
</dbReference>
<reference evidence="1" key="1">
    <citation type="journal article" date="2018" name="Genome Biol.">
        <title>SKESA: strategic k-mer extension for scrupulous assemblies.</title>
        <authorList>
            <person name="Souvorov A."/>
            <person name="Agarwala R."/>
            <person name="Lipman D.J."/>
        </authorList>
    </citation>
    <scope>NUCLEOTIDE SEQUENCE</scope>
    <source>
        <strain evidence="1">1930</strain>
    </source>
</reference>